<reference evidence="2" key="1">
    <citation type="submission" date="2014-12" db="EMBL/GenBank/DDBJ databases">
        <title>Insight into the proteome of Arion vulgaris.</title>
        <authorList>
            <person name="Aradska J."/>
            <person name="Bulat T."/>
            <person name="Smidak R."/>
            <person name="Sarate P."/>
            <person name="Gangsoo J."/>
            <person name="Sialana F."/>
            <person name="Bilban M."/>
            <person name="Lubec G."/>
        </authorList>
    </citation>
    <scope>NUCLEOTIDE SEQUENCE</scope>
    <source>
        <tissue evidence="2">Skin</tissue>
    </source>
</reference>
<evidence type="ECO:0000256" key="1">
    <source>
        <dbReference type="SAM" id="MobiDB-lite"/>
    </source>
</evidence>
<feature type="region of interest" description="Disordered" evidence="1">
    <location>
        <begin position="220"/>
        <end position="261"/>
    </location>
</feature>
<evidence type="ECO:0000313" key="2">
    <source>
        <dbReference type="EMBL" id="CEK77667.1"/>
    </source>
</evidence>
<dbReference type="EMBL" id="HACG01030802">
    <property type="protein sequence ID" value="CEK77667.1"/>
    <property type="molecule type" value="Transcribed_RNA"/>
</dbReference>
<feature type="compositionally biased region" description="Polar residues" evidence="1">
    <location>
        <begin position="408"/>
        <end position="417"/>
    </location>
</feature>
<protein>
    <submittedName>
        <fullName evidence="2">Uncharacterized protein</fullName>
    </submittedName>
</protein>
<feature type="region of interest" description="Disordered" evidence="1">
    <location>
        <begin position="151"/>
        <end position="179"/>
    </location>
</feature>
<name>A0A0B7AAF4_9EUPU</name>
<dbReference type="AlphaFoldDB" id="A0A0B7AAF4"/>
<gene>
    <name evidence="2" type="primary">ORF105996</name>
</gene>
<sequence>MTSMKSRTNITGRKLLKRKLKNAATGNSNSAQTIRILQASNRSLTSCLEKMRQDFLEMSQHVTKLQQQNCELRANAFESRQKEIPAELFDMDFNKKYKKRLGNIKKKIFILNSIATGFVETLAELAEICYANNSPDATTCSVMASRSSVSPCTDKQVTSTDLSGTDRAGSSSVGTDFKQEDETTDVSLYDSTKLKNSQILEMRLNKEQCYIYTSDENKSVYSDESNETSKSSSSASLSIKKQHSHSEISTLKHTREPNKLSQELKKNAIAEFNKRSNNDSSENVHRKETFIIASNEFPNNKIISDVAMPQFLLLDYDDENEWIDTEIPAQISYESALPNASSLKKRQKRKHSLRKSKLLSNSFQEESSPYHIESAKKHLPHQTSSKRTKKKRSQSPTINSHADKENSKQFSGKTKNNKVNIFAPDTFESVNIHNQGLEKCTNKVSYVTTIQRCLPSHEAGKHIMCPVDSMKLLTGMGNGIIEHDKLSNKVAQVGETRNKMDSDVFKAHNSKNEQKDHTVCRAAEEAFLNDLIERLSSPHQYLHAYKQLIDSDRIFNNHTTVHSKTKLKSKKVKSEKKLNLRQANQQPNFDFTNKSPLFINTQKQKITLHVTCLPVSSAFHHQHSPAKIDQTPKTLL</sequence>
<accession>A0A0B7AAF4</accession>
<feature type="compositionally biased region" description="Low complexity" evidence="1">
    <location>
        <begin position="228"/>
        <end position="239"/>
    </location>
</feature>
<feature type="compositionally biased region" description="Basic residues" evidence="1">
    <location>
        <begin position="377"/>
        <end position="393"/>
    </location>
</feature>
<organism evidence="2">
    <name type="scientific">Arion vulgaris</name>
    <dbReference type="NCBI Taxonomy" id="1028688"/>
    <lineage>
        <taxon>Eukaryota</taxon>
        <taxon>Metazoa</taxon>
        <taxon>Spiralia</taxon>
        <taxon>Lophotrochozoa</taxon>
        <taxon>Mollusca</taxon>
        <taxon>Gastropoda</taxon>
        <taxon>Heterobranchia</taxon>
        <taxon>Euthyneura</taxon>
        <taxon>Panpulmonata</taxon>
        <taxon>Eupulmonata</taxon>
        <taxon>Stylommatophora</taxon>
        <taxon>Helicina</taxon>
        <taxon>Arionoidea</taxon>
        <taxon>Arionidae</taxon>
        <taxon>Arion</taxon>
    </lineage>
</organism>
<feature type="compositionally biased region" description="Basic residues" evidence="1">
    <location>
        <begin position="343"/>
        <end position="357"/>
    </location>
</feature>
<feature type="compositionally biased region" description="Polar residues" evidence="1">
    <location>
        <begin position="151"/>
        <end position="174"/>
    </location>
</feature>
<proteinExistence type="predicted"/>
<feature type="region of interest" description="Disordered" evidence="1">
    <location>
        <begin position="339"/>
        <end position="417"/>
    </location>
</feature>